<dbReference type="Proteomes" id="UP000036834">
    <property type="component" value="Unassembled WGS sequence"/>
</dbReference>
<feature type="transmembrane region" description="Helical" evidence="1">
    <location>
        <begin position="59"/>
        <end position="81"/>
    </location>
</feature>
<feature type="transmembrane region" description="Helical" evidence="1">
    <location>
        <begin position="102"/>
        <end position="126"/>
    </location>
</feature>
<feature type="transmembrane region" description="Helical" evidence="1">
    <location>
        <begin position="20"/>
        <end position="39"/>
    </location>
</feature>
<keyword evidence="1" id="KW-0812">Transmembrane</keyword>
<accession>A0A0K9YN02</accession>
<reference evidence="3" key="1">
    <citation type="submission" date="2015-07" db="EMBL/GenBank/DDBJ databases">
        <title>Genome sequencing project for genomic taxonomy and phylogenomics of Bacillus-like bacteria.</title>
        <authorList>
            <person name="Liu B."/>
            <person name="Wang J."/>
            <person name="Zhu Y."/>
            <person name="Liu G."/>
            <person name="Chen Q."/>
            <person name="Chen Z."/>
            <person name="Lan J."/>
            <person name="Che J."/>
            <person name="Ge C."/>
            <person name="Shi H."/>
            <person name="Pan Z."/>
            <person name="Liu X."/>
        </authorList>
    </citation>
    <scope>NUCLEOTIDE SEQUENCE [LARGE SCALE GENOMIC DNA]</scope>
    <source>
        <strain evidence="3">DSM 9887</strain>
    </source>
</reference>
<evidence type="ECO:0008006" key="4">
    <source>
        <dbReference type="Google" id="ProtNLM"/>
    </source>
</evidence>
<feature type="transmembrane region" description="Helical" evidence="1">
    <location>
        <begin position="132"/>
        <end position="153"/>
    </location>
</feature>
<evidence type="ECO:0000313" key="2">
    <source>
        <dbReference type="EMBL" id="KNB70027.1"/>
    </source>
</evidence>
<evidence type="ECO:0000256" key="1">
    <source>
        <dbReference type="SAM" id="Phobius"/>
    </source>
</evidence>
<feature type="transmembrane region" description="Helical" evidence="1">
    <location>
        <begin position="160"/>
        <end position="177"/>
    </location>
</feature>
<gene>
    <name evidence="2" type="ORF">ADS79_29860</name>
</gene>
<dbReference type="PATRIC" id="fig|54915.3.peg.5196"/>
<feature type="non-terminal residue" evidence="2">
    <location>
        <position position="1"/>
    </location>
</feature>
<proteinExistence type="predicted"/>
<dbReference type="AlphaFoldDB" id="A0A0K9YN02"/>
<dbReference type="RefSeq" id="WP_049742070.1">
    <property type="nucleotide sequence ID" value="NZ_LGIQ01000011.1"/>
</dbReference>
<organism evidence="2 3">
    <name type="scientific">Brevibacillus reuszeri</name>
    <dbReference type="NCBI Taxonomy" id="54915"/>
    <lineage>
        <taxon>Bacteria</taxon>
        <taxon>Bacillati</taxon>
        <taxon>Bacillota</taxon>
        <taxon>Bacilli</taxon>
        <taxon>Bacillales</taxon>
        <taxon>Paenibacillaceae</taxon>
        <taxon>Brevibacillus</taxon>
    </lineage>
</organism>
<keyword evidence="1" id="KW-1133">Transmembrane helix</keyword>
<keyword evidence="1" id="KW-0472">Membrane</keyword>
<protein>
    <recommendedName>
        <fullName evidence="4">Ferric oxidoreductase domain-containing protein</fullName>
    </recommendedName>
</protein>
<sequence>REGGTNLFPLDPCLDNGEHYTLALAIGIVAWKFWQLYQYPSPTFHTKAFKATFKDEGSLARLALFVVLAHYAILFVFQKGLVDRWNDVKKWMIVASRLARKWHTPAALVALALIFIHVIGAFLYGIELDFSNVSGLLALLVLLPVPISGLLRYRKLDKKWHLRTGLAFAFLFLLHAFL</sequence>
<evidence type="ECO:0000313" key="3">
    <source>
        <dbReference type="Proteomes" id="UP000036834"/>
    </source>
</evidence>
<name>A0A0K9YN02_9BACL</name>
<comment type="caution">
    <text evidence="2">The sequence shown here is derived from an EMBL/GenBank/DDBJ whole genome shotgun (WGS) entry which is preliminary data.</text>
</comment>
<dbReference type="EMBL" id="LGIQ01000011">
    <property type="protein sequence ID" value="KNB70027.1"/>
    <property type="molecule type" value="Genomic_DNA"/>
</dbReference>